<sequence length="724" mass="80101">MPDPTMPPRGSASAPTFDDDPAELGRYFEELEELFLSCKIADDAEKVRHVVRYATAKPASTWKMESAYDAKDYAALKTAIFEMYPGSKPEAQWSREDLRRIVSARAASPISLRNELGSYYRDFKGIAQYLIKKLWLSENEANFLFIDGFTGPLRERLDFQLAILHPSQNPNEAIPRDKVFAQADHLLSARQGAVFAAELPRTHFPTPAAEYPRGISPAASPSATIAAPAGMVKVEDIQYYISAALAAQQNARALSVPVPANTPAQAALHPGSQPTLTPRSYSNNCHMCGKPGCRVSSCPDGHELVRTGKAIRNEAGRYTLPNGQFLPRHVEAPTMRERFDKFHTLYPGNLAADLRNGQRDDPPHMASHFFGKLAAFNEGEDDPVQDFLRKELEHLPASDPRVQMFEAALEARKQQVTDGVKAPRRTSSRLSQKKEVRFSDDSTKTTSSKPSESPAPPVAAPAPGPRPPAQPYQPNGPSVSIPRTPPTVPQFRYHAPIENDANAPNLVRQLLDQPLLVSPRHLLAVSPDVRKELNRHISTKRVQLDALTTPAPVVSTNDFSQASSAHFADVDSPRPVPVSVSNCRLRTIRPLVGGLIHPECILDTGCEMVAMRQDVWEQLKWPLNVDDRITIEVANNTTTQSCGSLKDVPFEIGGLTFHLQVQVVPEAPWEVLMGRAFHTFASCVTQDFPDGNQYITITDPVSQRHVQIPTHERSVPRRPHSEDF</sequence>
<dbReference type="SUPFAM" id="SSF50630">
    <property type="entry name" value="Acid proteases"/>
    <property type="match status" value="1"/>
</dbReference>
<feature type="compositionally biased region" description="Basic and acidic residues" evidence="1">
    <location>
        <begin position="432"/>
        <end position="443"/>
    </location>
</feature>
<organism evidence="2 3">
    <name type="scientific">Punctularia strigosozonata (strain HHB-11173)</name>
    <name type="common">White-rot fungus</name>
    <dbReference type="NCBI Taxonomy" id="741275"/>
    <lineage>
        <taxon>Eukaryota</taxon>
        <taxon>Fungi</taxon>
        <taxon>Dikarya</taxon>
        <taxon>Basidiomycota</taxon>
        <taxon>Agaricomycotina</taxon>
        <taxon>Agaricomycetes</taxon>
        <taxon>Corticiales</taxon>
        <taxon>Punctulariaceae</taxon>
        <taxon>Punctularia</taxon>
    </lineage>
</organism>
<keyword evidence="3" id="KW-1185">Reference proteome</keyword>
<proteinExistence type="predicted"/>
<feature type="region of interest" description="Disordered" evidence="1">
    <location>
        <begin position="1"/>
        <end position="20"/>
    </location>
</feature>
<dbReference type="GeneID" id="18885808"/>
<dbReference type="OrthoDB" id="3260546at2759"/>
<dbReference type="AlphaFoldDB" id="R7RZF3"/>
<feature type="compositionally biased region" description="Pro residues" evidence="1">
    <location>
        <begin position="453"/>
        <end position="471"/>
    </location>
</feature>
<evidence type="ECO:0008006" key="4">
    <source>
        <dbReference type="Google" id="ProtNLM"/>
    </source>
</evidence>
<feature type="region of interest" description="Disordered" evidence="1">
    <location>
        <begin position="414"/>
        <end position="491"/>
    </location>
</feature>
<gene>
    <name evidence="2" type="ORF">PUNSTDRAFT_78303</name>
</gene>
<evidence type="ECO:0000313" key="2">
    <source>
        <dbReference type="EMBL" id="EIN03368.1"/>
    </source>
</evidence>
<reference evidence="3" key="1">
    <citation type="journal article" date="2012" name="Science">
        <title>The Paleozoic origin of enzymatic lignin decomposition reconstructed from 31 fungal genomes.</title>
        <authorList>
            <person name="Floudas D."/>
            <person name="Binder M."/>
            <person name="Riley R."/>
            <person name="Barry K."/>
            <person name="Blanchette R.A."/>
            <person name="Henrissat B."/>
            <person name="Martinez A.T."/>
            <person name="Otillar R."/>
            <person name="Spatafora J.W."/>
            <person name="Yadav J.S."/>
            <person name="Aerts A."/>
            <person name="Benoit I."/>
            <person name="Boyd A."/>
            <person name="Carlson A."/>
            <person name="Copeland A."/>
            <person name="Coutinho P.M."/>
            <person name="de Vries R.P."/>
            <person name="Ferreira P."/>
            <person name="Findley K."/>
            <person name="Foster B."/>
            <person name="Gaskell J."/>
            <person name="Glotzer D."/>
            <person name="Gorecki P."/>
            <person name="Heitman J."/>
            <person name="Hesse C."/>
            <person name="Hori C."/>
            <person name="Igarashi K."/>
            <person name="Jurgens J.A."/>
            <person name="Kallen N."/>
            <person name="Kersten P."/>
            <person name="Kohler A."/>
            <person name="Kuees U."/>
            <person name="Kumar T.K.A."/>
            <person name="Kuo A."/>
            <person name="LaButti K."/>
            <person name="Larrondo L.F."/>
            <person name="Lindquist E."/>
            <person name="Ling A."/>
            <person name="Lombard V."/>
            <person name="Lucas S."/>
            <person name="Lundell T."/>
            <person name="Martin R."/>
            <person name="McLaughlin D.J."/>
            <person name="Morgenstern I."/>
            <person name="Morin E."/>
            <person name="Murat C."/>
            <person name="Nagy L.G."/>
            <person name="Nolan M."/>
            <person name="Ohm R.A."/>
            <person name="Patyshakuliyeva A."/>
            <person name="Rokas A."/>
            <person name="Ruiz-Duenas F.J."/>
            <person name="Sabat G."/>
            <person name="Salamov A."/>
            <person name="Samejima M."/>
            <person name="Schmutz J."/>
            <person name="Slot J.C."/>
            <person name="St John F."/>
            <person name="Stenlid J."/>
            <person name="Sun H."/>
            <person name="Sun S."/>
            <person name="Syed K."/>
            <person name="Tsang A."/>
            <person name="Wiebenga A."/>
            <person name="Young D."/>
            <person name="Pisabarro A."/>
            <person name="Eastwood D.C."/>
            <person name="Martin F."/>
            <person name="Cullen D."/>
            <person name="Grigoriev I.V."/>
            <person name="Hibbett D.S."/>
        </authorList>
    </citation>
    <scope>NUCLEOTIDE SEQUENCE [LARGE SCALE GENOMIC DNA]</scope>
    <source>
        <strain evidence="3">HHB-11173 SS5</strain>
    </source>
</reference>
<accession>R7RZF3</accession>
<dbReference type="EMBL" id="JH687604">
    <property type="protein sequence ID" value="EIN03368.1"/>
    <property type="molecule type" value="Genomic_DNA"/>
</dbReference>
<evidence type="ECO:0000313" key="3">
    <source>
        <dbReference type="Proteomes" id="UP000054196"/>
    </source>
</evidence>
<dbReference type="Proteomes" id="UP000054196">
    <property type="component" value="Unassembled WGS sequence"/>
</dbReference>
<dbReference type="KEGG" id="psq:PUNSTDRAFT_78303"/>
<dbReference type="Gene3D" id="2.40.70.10">
    <property type="entry name" value="Acid Proteases"/>
    <property type="match status" value="1"/>
</dbReference>
<dbReference type="RefSeq" id="XP_007389404.1">
    <property type="nucleotide sequence ID" value="XM_007389342.1"/>
</dbReference>
<dbReference type="InterPro" id="IPR021109">
    <property type="entry name" value="Peptidase_aspartic_dom_sf"/>
</dbReference>
<dbReference type="CDD" id="cd00303">
    <property type="entry name" value="retropepsin_like"/>
    <property type="match status" value="1"/>
</dbReference>
<protein>
    <recommendedName>
        <fullName evidence="4">CCHC-type domain-containing protein</fullName>
    </recommendedName>
</protein>
<dbReference type="HOGENOM" id="CLU_003921_2_1_1"/>
<dbReference type="eggNOG" id="ENOG502SRIE">
    <property type="taxonomic scope" value="Eukaryota"/>
</dbReference>
<name>R7RZF3_PUNST</name>
<evidence type="ECO:0000256" key="1">
    <source>
        <dbReference type="SAM" id="MobiDB-lite"/>
    </source>
</evidence>
<dbReference type="OMA" id="SEEACHE"/>